<protein>
    <submittedName>
        <fullName evidence="1">Uncharacterized protein</fullName>
    </submittedName>
</protein>
<dbReference type="EMBL" id="PKSG01000249">
    <property type="protein sequence ID" value="POR37421.1"/>
    <property type="molecule type" value="Genomic_DNA"/>
</dbReference>
<dbReference type="AlphaFoldDB" id="A0A2S4L4U3"/>
<reference evidence="1 2" key="1">
    <citation type="submission" date="2018-01" db="EMBL/GenBank/DDBJ databases">
        <title>Harnessing the power of phylogenomics to disentangle the directionality and signatures of interkingdom host jumping in the parasitic fungal genus Tolypocladium.</title>
        <authorList>
            <person name="Quandt C.A."/>
            <person name="Patterson W."/>
            <person name="Spatafora J.W."/>
        </authorList>
    </citation>
    <scope>NUCLEOTIDE SEQUENCE [LARGE SCALE GENOMIC DNA]</scope>
    <source>
        <strain evidence="1 2">NRBC 100945</strain>
    </source>
</reference>
<sequence length="353" mass="39397">MRDFEELLVHGLGILQTRQMLRRGMSTMLAHPSGMDSDSPRANVLDIVSNATVLHRSVTAVKFISGNVNYTRENVDFVQMLHYKSIDLNRILDEAVLPQSAFEESREAEIVVVYGKHEQSAPADGIVRSILHLALSSELQYTEGSQTVFIKNIGCTAYDSNETARPTATATVAFDFPSVEAADRFHLEVEAIRMDLFVIHLEYPRADEKALIKLQAQDVHTERMHICDADITILQNTKTQRFRLVVRSKNGYSVLSQEHTPYGADMFAVTKDFFQTLAAGNRPDYNTLSFEVYMDASGKRVVTKCSQGFTHLVFSDSKIEQVFTMGLAAVGGPSERYLTDGSQDEPMEGVAQT</sequence>
<keyword evidence="2" id="KW-1185">Reference proteome</keyword>
<gene>
    <name evidence="1" type="ORF">TPAR_02378</name>
</gene>
<name>A0A2S4L4U3_9HYPO</name>
<proteinExistence type="predicted"/>
<dbReference type="Proteomes" id="UP000237481">
    <property type="component" value="Unassembled WGS sequence"/>
</dbReference>
<organism evidence="1 2">
    <name type="scientific">Tolypocladium paradoxum</name>
    <dbReference type="NCBI Taxonomy" id="94208"/>
    <lineage>
        <taxon>Eukaryota</taxon>
        <taxon>Fungi</taxon>
        <taxon>Dikarya</taxon>
        <taxon>Ascomycota</taxon>
        <taxon>Pezizomycotina</taxon>
        <taxon>Sordariomycetes</taxon>
        <taxon>Hypocreomycetidae</taxon>
        <taxon>Hypocreales</taxon>
        <taxon>Ophiocordycipitaceae</taxon>
        <taxon>Tolypocladium</taxon>
    </lineage>
</organism>
<evidence type="ECO:0000313" key="2">
    <source>
        <dbReference type="Proteomes" id="UP000237481"/>
    </source>
</evidence>
<comment type="caution">
    <text evidence="1">The sequence shown here is derived from an EMBL/GenBank/DDBJ whole genome shotgun (WGS) entry which is preliminary data.</text>
</comment>
<dbReference type="OrthoDB" id="5404564at2759"/>
<dbReference type="STRING" id="94208.A0A2S4L4U3"/>
<accession>A0A2S4L4U3</accession>
<evidence type="ECO:0000313" key="1">
    <source>
        <dbReference type="EMBL" id="POR37421.1"/>
    </source>
</evidence>